<keyword evidence="2" id="KW-1185">Reference proteome</keyword>
<dbReference type="EMBL" id="CM023485">
    <property type="protein sequence ID" value="KAH6931522.1"/>
    <property type="molecule type" value="Genomic_DNA"/>
</dbReference>
<name>A0ACB7SED8_HYAAI</name>
<reference evidence="1" key="1">
    <citation type="submission" date="2020-05" db="EMBL/GenBank/DDBJ databases">
        <title>Large-scale comparative analyses of tick genomes elucidate their genetic diversity and vector capacities.</title>
        <authorList>
            <person name="Jia N."/>
            <person name="Wang J."/>
            <person name="Shi W."/>
            <person name="Du L."/>
            <person name="Sun Y."/>
            <person name="Zhan W."/>
            <person name="Jiang J."/>
            <person name="Wang Q."/>
            <person name="Zhang B."/>
            <person name="Ji P."/>
            <person name="Sakyi L.B."/>
            <person name="Cui X."/>
            <person name="Yuan T."/>
            <person name="Jiang B."/>
            <person name="Yang W."/>
            <person name="Lam T.T.-Y."/>
            <person name="Chang Q."/>
            <person name="Ding S."/>
            <person name="Wang X."/>
            <person name="Zhu J."/>
            <person name="Ruan X."/>
            <person name="Zhao L."/>
            <person name="Wei J."/>
            <person name="Que T."/>
            <person name="Du C."/>
            <person name="Cheng J."/>
            <person name="Dai P."/>
            <person name="Han X."/>
            <person name="Huang E."/>
            <person name="Gao Y."/>
            <person name="Liu J."/>
            <person name="Shao H."/>
            <person name="Ye R."/>
            <person name="Li L."/>
            <person name="Wei W."/>
            <person name="Wang X."/>
            <person name="Wang C."/>
            <person name="Yang T."/>
            <person name="Huo Q."/>
            <person name="Li W."/>
            <person name="Guo W."/>
            <person name="Chen H."/>
            <person name="Zhou L."/>
            <person name="Ni X."/>
            <person name="Tian J."/>
            <person name="Zhou Y."/>
            <person name="Sheng Y."/>
            <person name="Liu T."/>
            <person name="Pan Y."/>
            <person name="Xia L."/>
            <person name="Li J."/>
            <person name="Zhao F."/>
            <person name="Cao W."/>
        </authorList>
    </citation>
    <scope>NUCLEOTIDE SEQUENCE</scope>
    <source>
        <strain evidence="1">Hyas-2018</strain>
    </source>
</reference>
<comment type="caution">
    <text evidence="1">The sequence shown here is derived from an EMBL/GenBank/DDBJ whole genome shotgun (WGS) entry which is preliminary data.</text>
</comment>
<proteinExistence type="predicted"/>
<protein>
    <submittedName>
        <fullName evidence="1">Uncharacterized protein</fullName>
    </submittedName>
</protein>
<evidence type="ECO:0000313" key="2">
    <source>
        <dbReference type="Proteomes" id="UP000821845"/>
    </source>
</evidence>
<organism evidence="1 2">
    <name type="scientific">Hyalomma asiaticum</name>
    <name type="common">Tick</name>
    <dbReference type="NCBI Taxonomy" id="266040"/>
    <lineage>
        <taxon>Eukaryota</taxon>
        <taxon>Metazoa</taxon>
        <taxon>Ecdysozoa</taxon>
        <taxon>Arthropoda</taxon>
        <taxon>Chelicerata</taxon>
        <taxon>Arachnida</taxon>
        <taxon>Acari</taxon>
        <taxon>Parasitiformes</taxon>
        <taxon>Ixodida</taxon>
        <taxon>Ixodoidea</taxon>
        <taxon>Ixodidae</taxon>
        <taxon>Hyalomminae</taxon>
        <taxon>Hyalomma</taxon>
    </lineage>
</organism>
<gene>
    <name evidence="1" type="ORF">HPB50_024887</name>
</gene>
<dbReference type="Proteomes" id="UP000821845">
    <property type="component" value="Chromosome 5"/>
</dbReference>
<evidence type="ECO:0000313" key="1">
    <source>
        <dbReference type="EMBL" id="KAH6931522.1"/>
    </source>
</evidence>
<sequence>MRGSTTRLAHRRRSRRSEATCAAADKPSERVGVVLHGSDSGRLVADSQPLKQLSRSAHFPSRFGWARFANGARLLPRRGASLSSLRASVAASGRCAARSRR</sequence>
<accession>A0ACB7SED8</accession>